<evidence type="ECO:0000256" key="4">
    <source>
        <dbReference type="ARBA" id="ARBA00022617"/>
    </source>
</evidence>
<dbReference type="AlphaFoldDB" id="A0A9W7LHT2"/>
<keyword evidence="9" id="KW-0408">Iron</keyword>
<evidence type="ECO:0000256" key="7">
    <source>
        <dbReference type="ARBA" id="ARBA00022989"/>
    </source>
</evidence>
<keyword evidence="11" id="KW-0472">Membrane</keyword>
<name>A0A9W7LHT2_HIBTR</name>
<comment type="similarity">
    <text evidence="3">Belongs to the cytochrome P450 family.</text>
</comment>
<dbReference type="SUPFAM" id="SSF48264">
    <property type="entry name" value="Cytochrome P450"/>
    <property type="match status" value="1"/>
</dbReference>
<evidence type="ECO:0000256" key="9">
    <source>
        <dbReference type="ARBA" id="ARBA00023004"/>
    </source>
</evidence>
<evidence type="ECO:0000256" key="10">
    <source>
        <dbReference type="ARBA" id="ARBA00023033"/>
    </source>
</evidence>
<dbReference type="Pfam" id="PF00067">
    <property type="entry name" value="p450"/>
    <property type="match status" value="1"/>
</dbReference>
<sequence>MTLWWKSSSKGKKKWNLENDLLGLLLRAYHDVDEHKQILVQDLIDECKTFYIAGQATTNSLLSWTVLLLGIHTDHQDKAREEVFELFGHRNPNPVDVSKLNTMTLIINETLRLYPPAIGILSNCEKVFLRLYPPAVKLGKFTMPTNL</sequence>
<dbReference type="PANTHER" id="PTHR24282:SF20">
    <property type="entry name" value="CYTOCHROME P450 CYP749A22-LIKE"/>
    <property type="match status" value="1"/>
</dbReference>
<proteinExistence type="inferred from homology"/>
<dbReference type="EMBL" id="BSYR01000003">
    <property type="protein sequence ID" value="GMI64686.1"/>
    <property type="molecule type" value="Genomic_DNA"/>
</dbReference>
<evidence type="ECO:0000313" key="12">
    <source>
        <dbReference type="EMBL" id="GMI64686.1"/>
    </source>
</evidence>
<comment type="subcellular location">
    <subcellularLocation>
        <location evidence="2">Membrane</location>
        <topology evidence="2">Single-pass membrane protein</topology>
    </subcellularLocation>
</comment>
<organism evidence="12 13">
    <name type="scientific">Hibiscus trionum</name>
    <name type="common">Flower of an hour</name>
    <dbReference type="NCBI Taxonomy" id="183268"/>
    <lineage>
        <taxon>Eukaryota</taxon>
        <taxon>Viridiplantae</taxon>
        <taxon>Streptophyta</taxon>
        <taxon>Embryophyta</taxon>
        <taxon>Tracheophyta</taxon>
        <taxon>Spermatophyta</taxon>
        <taxon>Magnoliopsida</taxon>
        <taxon>eudicotyledons</taxon>
        <taxon>Gunneridae</taxon>
        <taxon>Pentapetalae</taxon>
        <taxon>rosids</taxon>
        <taxon>malvids</taxon>
        <taxon>Malvales</taxon>
        <taxon>Malvaceae</taxon>
        <taxon>Malvoideae</taxon>
        <taxon>Hibiscus</taxon>
    </lineage>
</organism>
<dbReference type="GO" id="GO:0020037">
    <property type="term" value="F:heme binding"/>
    <property type="evidence" value="ECO:0007669"/>
    <property type="project" value="InterPro"/>
</dbReference>
<keyword evidence="10" id="KW-0503">Monooxygenase</keyword>
<evidence type="ECO:0000256" key="1">
    <source>
        <dbReference type="ARBA" id="ARBA00001971"/>
    </source>
</evidence>
<dbReference type="PRINTS" id="PR00385">
    <property type="entry name" value="P450"/>
</dbReference>
<evidence type="ECO:0000256" key="2">
    <source>
        <dbReference type="ARBA" id="ARBA00004167"/>
    </source>
</evidence>
<gene>
    <name evidence="12" type="ORF">HRI_000137900</name>
</gene>
<reference evidence="12" key="1">
    <citation type="submission" date="2023-05" db="EMBL/GenBank/DDBJ databases">
        <title>Genome and transcriptome analyses reveal genes involved in the formation of fine ridges on petal epidermal cells in Hibiscus trionum.</title>
        <authorList>
            <person name="Koshimizu S."/>
            <person name="Masuda S."/>
            <person name="Ishii T."/>
            <person name="Shirasu K."/>
            <person name="Hoshino A."/>
            <person name="Arita M."/>
        </authorList>
    </citation>
    <scope>NUCLEOTIDE SEQUENCE</scope>
    <source>
        <strain evidence="12">Hamamatsu line</strain>
    </source>
</reference>
<evidence type="ECO:0000256" key="6">
    <source>
        <dbReference type="ARBA" id="ARBA00022723"/>
    </source>
</evidence>
<dbReference type="Proteomes" id="UP001165190">
    <property type="component" value="Unassembled WGS sequence"/>
</dbReference>
<dbReference type="InterPro" id="IPR036396">
    <property type="entry name" value="Cyt_P450_sf"/>
</dbReference>
<keyword evidence="5" id="KW-0812">Transmembrane</keyword>
<evidence type="ECO:0000256" key="8">
    <source>
        <dbReference type="ARBA" id="ARBA00023002"/>
    </source>
</evidence>
<comment type="cofactor">
    <cofactor evidence="1">
        <name>heme</name>
        <dbReference type="ChEBI" id="CHEBI:30413"/>
    </cofactor>
</comment>
<evidence type="ECO:0000256" key="3">
    <source>
        <dbReference type="ARBA" id="ARBA00010617"/>
    </source>
</evidence>
<dbReference type="GO" id="GO:0016705">
    <property type="term" value="F:oxidoreductase activity, acting on paired donors, with incorporation or reduction of molecular oxygen"/>
    <property type="evidence" value="ECO:0007669"/>
    <property type="project" value="InterPro"/>
</dbReference>
<keyword evidence="8" id="KW-0560">Oxidoreductase</keyword>
<protein>
    <submittedName>
        <fullName evidence="12">Cytochrome P450, family 72, subfamily A, polypeptide 9</fullName>
    </submittedName>
</protein>
<dbReference type="InterPro" id="IPR001128">
    <property type="entry name" value="Cyt_P450"/>
</dbReference>
<dbReference type="GO" id="GO:0004497">
    <property type="term" value="F:monooxygenase activity"/>
    <property type="evidence" value="ECO:0007669"/>
    <property type="project" value="UniProtKB-KW"/>
</dbReference>
<dbReference type="Gene3D" id="1.10.630.10">
    <property type="entry name" value="Cytochrome P450"/>
    <property type="match status" value="1"/>
</dbReference>
<keyword evidence="7" id="KW-1133">Transmembrane helix</keyword>
<dbReference type="GO" id="GO:0016020">
    <property type="term" value="C:membrane"/>
    <property type="evidence" value="ECO:0007669"/>
    <property type="project" value="UniProtKB-SubCell"/>
</dbReference>
<keyword evidence="13" id="KW-1185">Reference proteome</keyword>
<evidence type="ECO:0000256" key="11">
    <source>
        <dbReference type="ARBA" id="ARBA00023136"/>
    </source>
</evidence>
<dbReference type="PANTHER" id="PTHR24282">
    <property type="entry name" value="CYTOCHROME P450 FAMILY MEMBER"/>
    <property type="match status" value="1"/>
</dbReference>
<accession>A0A9W7LHT2</accession>
<dbReference type="InterPro" id="IPR050665">
    <property type="entry name" value="Cytochrome_P450_Monooxygen"/>
</dbReference>
<keyword evidence="6" id="KW-0479">Metal-binding</keyword>
<dbReference type="OrthoDB" id="1470350at2759"/>
<comment type="caution">
    <text evidence="12">The sequence shown here is derived from an EMBL/GenBank/DDBJ whole genome shotgun (WGS) entry which is preliminary data.</text>
</comment>
<keyword evidence="4" id="KW-0349">Heme</keyword>
<evidence type="ECO:0000256" key="5">
    <source>
        <dbReference type="ARBA" id="ARBA00022692"/>
    </source>
</evidence>
<evidence type="ECO:0000313" key="13">
    <source>
        <dbReference type="Proteomes" id="UP001165190"/>
    </source>
</evidence>
<dbReference type="GO" id="GO:0005506">
    <property type="term" value="F:iron ion binding"/>
    <property type="evidence" value="ECO:0007669"/>
    <property type="project" value="InterPro"/>
</dbReference>